<dbReference type="EMBL" id="CM034400">
    <property type="protein sequence ID" value="KAJ0175956.1"/>
    <property type="molecule type" value="Genomic_DNA"/>
</dbReference>
<organism evidence="1 2">
    <name type="scientific">Dendrolimus kikuchii</name>
    <dbReference type="NCBI Taxonomy" id="765133"/>
    <lineage>
        <taxon>Eukaryota</taxon>
        <taxon>Metazoa</taxon>
        <taxon>Ecdysozoa</taxon>
        <taxon>Arthropoda</taxon>
        <taxon>Hexapoda</taxon>
        <taxon>Insecta</taxon>
        <taxon>Pterygota</taxon>
        <taxon>Neoptera</taxon>
        <taxon>Endopterygota</taxon>
        <taxon>Lepidoptera</taxon>
        <taxon>Glossata</taxon>
        <taxon>Ditrysia</taxon>
        <taxon>Bombycoidea</taxon>
        <taxon>Lasiocampidae</taxon>
        <taxon>Dendrolimus</taxon>
    </lineage>
</organism>
<reference evidence="1 2" key="1">
    <citation type="journal article" date="2021" name="Front. Genet.">
        <title>Chromosome-Level Genome Assembly Reveals Significant Gene Expansion in the Toll and IMD Signaling Pathways of Dendrolimus kikuchii.</title>
        <authorList>
            <person name="Zhou J."/>
            <person name="Wu P."/>
            <person name="Xiong Z."/>
            <person name="Liu N."/>
            <person name="Zhao N."/>
            <person name="Ji M."/>
            <person name="Qiu Y."/>
            <person name="Yang B."/>
        </authorList>
    </citation>
    <scope>NUCLEOTIDE SEQUENCE [LARGE SCALE GENOMIC DNA]</scope>
    <source>
        <strain evidence="1">Ann1</strain>
    </source>
</reference>
<proteinExistence type="predicted"/>
<evidence type="ECO:0000313" key="2">
    <source>
        <dbReference type="Proteomes" id="UP000824533"/>
    </source>
</evidence>
<accession>A0ACC1CWJ2</accession>
<name>A0ACC1CWJ2_9NEOP</name>
<keyword evidence="2" id="KW-1185">Reference proteome</keyword>
<sequence length="616" mass="69895">MNDYEHAIGETNKNDNFCGVNFSGFDNRGQRVMGVSKFSARRCMVLDDIGLIWPVPKHWSMEDAATVPLPYLLAYYCLTIRSQLMEGFTVLITDGASAFGQALISLCFSLQCVVYTTVSNELEKKLLLKLFPAITGTKLAFNHEVALFNVCAFEPPANRCQIVVNCGTRDLRQACLSFLSFSGVFLDVSDEDMKDNCQFGLYFLFECKNYISVRASSLFRAENIEERSKLIIAMGEGIAKGIVKPLTHVVYLRDKNLQEFHTISINQYKGSILFNMEAGFSSTLSKKLRSQKENNYLTVEPKKKTNFEAGLGAFFSLIKKDDFLQKESIIKMKTLTSVQYEEEINAESVHLIMIPGFEGHYRVFEDIAEKLKVAAVTLQLTPYVKYKSIQEIAAVHYKDLKMTIKVQSKFYILSYSFGVNVAIELAALMENEGHTGIIFCLDSSPGAIQVHLNAYVAKPTNVELQNAIIEHVYKEVIGQYSKELNQILIDTENEQDKITACLLRLRTLEYSNEYLTCIIKSTYKRMLLAKEYRPNLKLDSKLVLMRGISHPKADSLSEDYGLSKITKKPVKIINIDSDHALAPYDFKIASIINKMLSPKLLREFNNRNFCDTYFMT</sequence>
<gene>
    <name evidence="1" type="ORF">K1T71_008130</name>
</gene>
<protein>
    <submittedName>
        <fullName evidence="1">Uncharacterized protein</fullName>
    </submittedName>
</protein>
<dbReference type="Proteomes" id="UP000824533">
    <property type="component" value="Linkage Group LG14"/>
</dbReference>
<comment type="caution">
    <text evidence="1">The sequence shown here is derived from an EMBL/GenBank/DDBJ whole genome shotgun (WGS) entry which is preliminary data.</text>
</comment>
<evidence type="ECO:0000313" key="1">
    <source>
        <dbReference type="EMBL" id="KAJ0175956.1"/>
    </source>
</evidence>